<dbReference type="PROSITE" id="PS50994">
    <property type="entry name" value="INTEGRASE"/>
    <property type="match status" value="1"/>
</dbReference>
<dbReference type="Pfam" id="PF19259">
    <property type="entry name" value="Ty3_capsid"/>
    <property type="match status" value="1"/>
</dbReference>
<evidence type="ECO:0000256" key="4">
    <source>
        <dbReference type="ARBA" id="ARBA00022759"/>
    </source>
</evidence>
<evidence type="ECO:0000256" key="3">
    <source>
        <dbReference type="ARBA" id="ARBA00022722"/>
    </source>
</evidence>
<feature type="domain" description="CCHC-type" evidence="9">
    <location>
        <begin position="544"/>
        <end position="559"/>
    </location>
</feature>
<dbReference type="InterPro" id="IPR056924">
    <property type="entry name" value="SH3_Tf2-1"/>
</dbReference>
<dbReference type="GO" id="GO:0004519">
    <property type="term" value="F:endonuclease activity"/>
    <property type="evidence" value="ECO:0007669"/>
    <property type="project" value="UniProtKB-KW"/>
</dbReference>
<evidence type="ECO:0000259" key="10">
    <source>
        <dbReference type="PROSITE" id="PS50994"/>
    </source>
</evidence>
<evidence type="ECO:0000256" key="5">
    <source>
        <dbReference type="ARBA" id="ARBA00022801"/>
    </source>
</evidence>
<dbReference type="GO" id="GO:0015074">
    <property type="term" value="P:DNA integration"/>
    <property type="evidence" value="ECO:0007669"/>
    <property type="project" value="InterPro"/>
</dbReference>
<evidence type="ECO:0000256" key="7">
    <source>
        <dbReference type="PROSITE-ProRule" id="PRU00047"/>
    </source>
</evidence>
<keyword evidence="7" id="KW-0863">Zinc-finger</keyword>
<dbReference type="InterPro" id="IPR050951">
    <property type="entry name" value="Retrovirus_Pol_polyprotein"/>
</dbReference>
<dbReference type="GO" id="GO:0003964">
    <property type="term" value="F:RNA-directed DNA polymerase activity"/>
    <property type="evidence" value="ECO:0007669"/>
    <property type="project" value="UniProtKB-KW"/>
</dbReference>
<feature type="compositionally biased region" description="Acidic residues" evidence="8">
    <location>
        <begin position="47"/>
        <end position="94"/>
    </location>
</feature>
<proteinExistence type="predicted"/>
<feature type="domain" description="Integrase catalytic" evidence="10">
    <location>
        <begin position="682"/>
        <end position="855"/>
    </location>
</feature>
<evidence type="ECO:0000256" key="1">
    <source>
        <dbReference type="ARBA" id="ARBA00022679"/>
    </source>
</evidence>
<keyword evidence="7" id="KW-0479">Metal-binding</keyword>
<dbReference type="InterPro" id="IPR036397">
    <property type="entry name" value="RNaseH_sf"/>
</dbReference>
<evidence type="ECO:0000259" key="9">
    <source>
        <dbReference type="PROSITE" id="PS50158"/>
    </source>
</evidence>
<protein>
    <submittedName>
        <fullName evidence="11">Putative reverse transcriptase domain-containing protein</fullName>
    </submittedName>
</protein>
<sequence length="1464" mass="168126">MENVPPPNNNLNVLEEEPILDQALAALVGFAPQWIGGQIPNNNNGWLEEDSEEDDEEDPEEDDEEDPEEEEDEVNEDDDKEPERGDGEEEEMEIDKEVDNPKVIDPNEPPPPVFQFGHNFHVGESSSLDGNSEVFAPGPKCGDLMTIHKRTTKLERQMFERYKTKIKIKKKFQEDDLRMNRNEFKALVNYYKMKRPCIPERLRFQEEPPIPLAFAPRTDDPYVMARDAAMATQEDDDDDDDDDDATKDPQPSEIMPPKRRSQTNPQPTLTQEAVDQLVRDGIEAAIRAERERVRIEATRAGGYAGGPAAAPVPRECSFTGFMKCGPTQLHGTEGTVGLVRWFEKIENTFEISREVANGRPWTEVKQMIIDEFCSAEEVQRLEDKLRHLKLRDMNIAAYTERFNKLALLCPDVVPNEKKKVELYIKGLPEIIKGKTTSSRPTTLNEAVSMAHALMEQKIQAKNEIIAEGIKRKWENNNQGNNNNKNSNTRGNYQNNNHHNQNDNQRQSNARALTTAQNARANQTRIAPKCNRYGRCATVQSNVVCYECGKRIHKSRACPKRAGRQGRNMQVQSYVIRDAEHNQGSNVVMGKYIERGSQLFIAQVMKKEPAKKQLQDVPVICNFPEREKVITYASRQLKKHEENYTTHDLELGVVVFALTLLRHYLYGTKCPVYTDHKSLQYILNQKELNMRQRHWFELLSDYDCEIRYHPGLPKTSNGYDSIWVIIDRLTKFAHFLLMKKTNSIEKLAQLYLKEIVCRHGVPVSIISDRDSLFTSRFWKTLQEAFGTQLNMSTAYHPETDGQSERTIQMLEDMLRAFVIDFVSSWDRHLPLVELSYNNSYHASIKVAPFEALYGQKCRSLVCWSEVGDSQLTGTELIRETTEKIVQIKNRLLTSRSREKSYADVRRKPMEFEVGDMVMLKVSPWKGVIRLGKHGKLSPQYIRPFEIIDRNGPVVYKLELPKKLHGIHNTFHVSNLKKCLADKNLVIPLKEIQLDDKFHFIEEPVEIMDREVKQLKQSRIPIVKVRWNSRRGPEYTWDREDFFKRNYPDLFLRSWFDLKQEDYQRSWLNRWHFVLVDFSFDLLPTIWILEAIPSTHVYVRKEPMEKISRALAWKLTLPFTWSRCHTVFVDDKLAPPLETLTPTKSESDTNSLSEQVQKNKKKRRRGSSQPTFKDPTYDQLMTTVTTLEGIVTTLTEIVSSLQGTIGTLESQLLVLEGDARVSTLTQIVSSLQGTIDTLVSRLLVMEGDSRDFGVVSDGDIPAYMSPGPPYTSQGLSHTSPVPTAQKSLPLANQRKLRPRRTPLKFKSPMIAYSCKFVRSTIPPPASTTTALVTTMSVPMMTTKHINAFIDLIRKRPPNAQWTLELSELVAFHIDSDELMSMVSVVDVFRATIDGTDPLYPSWDKILQTSKYGTVDCGVMTCKFIEMLTERKTIDIEHFGGDVGLQCQEFRADMALLFYATRCRRHV</sequence>
<feature type="compositionally biased region" description="Low complexity" evidence="8">
    <location>
        <begin position="475"/>
        <end position="508"/>
    </location>
</feature>
<gene>
    <name evidence="11" type="ORF">Tci_041669</name>
</gene>
<feature type="region of interest" description="Disordered" evidence="8">
    <location>
        <begin position="1137"/>
        <end position="1174"/>
    </location>
</feature>
<comment type="caution">
    <text evidence="11">The sequence shown here is derived from an EMBL/GenBank/DDBJ whole genome shotgun (WGS) entry which is preliminary data.</text>
</comment>
<feature type="compositionally biased region" description="Polar residues" evidence="8">
    <location>
        <begin position="1138"/>
        <end position="1154"/>
    </location>
</feature>
<dbReference type="InterPro" id="IPR012337">
    <property type="entry name" value="RNaseH-like_sf"/>
</dbReference>
<dbReference type="Gene3D" id="3.30.420.10">
    <property type="entry name" value="Ribonuclease H-like superfamily/Ribonuclease H"/>
    <property type="match status" value="1"/>
</dbReference>
<dbReference type="InterPro" id="IPR001878">
    <property type="entry name" value="Znf_CCHC"/>
</dbReference>
<dbReference type="GO" id="GO:0003676">
    <property type="term" value="F:nucleic acid binding"/>
    <property type="evidence" value="ECO:0007669"/>
    <property type="project" value="InterPro"/>
</dbReference>
<evidence type="ECO:0000256" key="8">
    <source>
        <dbReference type="SAM" id="MobiDB-lite"/>
    </source>
</evidence>
<reference evidence="11" key="1">
    <citation type="journal article" date="2019" name="Sci. Rep.">
        <title>Draft genome of Tanacetum cinerariifolium, the natural source of mosquito coil.</title>
        <authorList>
            <person name="Yamashiro T."/>
            <person name="Shiraishi A."/>
            <person name="Satake H."/>
            <person name="Nakayama K."/>
        </authorList>
    </citation>
    <scope>NUCLEOTIDE SEQUENCE</scope>
</reference>
<dbReference type="GO" id="GO:0016787">
    <property type="term" value="F:hydrolase activity"/>
    <property type="evidence" value="ECO:0007669"/>
    <property type="project" value="UniProtKB-KW"/>
</dbReference>
<keyword evidence="2" id="KW-0548">Nucleotidyltransferase</keyword>
<evidence type="ECO:0000313" key="11">
    <source>
        <dbReference type="EMBL" id="GEU69691.1"/>
    </source>
</evidence>
<evidence type="ECO:0000256" key="6">
    <source>
        <dbReference type="ARBA" id="ARBA00022918"/>
    </source>
</evidence>
<keyword evidence="7" id="KW-0862">Zinc</keyword>
<dbReference type="GO" id="GO:0008270">
    <property type="term" value="F:zinc ion binding"/>
    <property type="evidence" value="ECO:0007669"/>
    <property type="project" value="UniProtKB-KW"/>
</dbReference>
<feature type="region of interest" description="Disordered" evidence="8">
    <location>
        <begin position="472"/>
        <end position="520"/>
    </location>
</feature>
<dbReference type="SUPFAM" id="SSF53098">
    <property type="entry name" value="Ribonuclease H-like"/>
    <property type="match status" value="1"/>
</dbReference>
<keyword evidence="1" id="KW-0808">Transferase</keyword>
<keyword evidence="3" id="KW-0540">Nuclease</keyword>
<feature type="compositionally biased region" description="Polar residues" evidence="8">
    <location>
        <begin position="509"/>
        <end position="520"/>
    </location>
</feature>
<dbReference type="InterPro" id="IPR043502">
    <property type="entry name" value="DNA/RNA_pol_sf"/>
</dbReference>
<dbReference type="Pfam" id="PF17917">
    <property type="entry name" value="RT_RNaseH"/>
    <property type="match status" value="1"/>
</dbReference>
<dbReference type="InterPro" id="IPR041373">
    <property type="entry name" value="RT_RNaseH"/>
</dbReference>
<keyword evidence="4" id="KW-0255">Endonuclease</keyword>
<dbReference type="SUPFAM" id="SSF56672">
    <property type="entry name" value="DNA/RNA polymerases"/>
    <property type="match status" value="1"/>
</dbReference>
<name>A0A6L2M6Y3_TANCI</name>
<dbReference type="EMBL" id="BKCJ010005981">
    <property type="protein sequence ID" value="GEU69691.1"/>
    <property type="molecule type" value="Genomic_DNA"/>
</dbReference>
<feature type="compositionally biased region" description="Acidic residues" evidence="8">
    <location>
        <begin position="233"/>
        <end position="245"/>
    </location>
</feature>
<dbReference type="InterPro" id="IPR001584">
    <property type="entry name" value="Integrase_cat-core"/>
</dbReference>
<dbReference type="CDD" id="cd09274">
    <property type="entry name" value="RNase_HI_RT_Ty3"/>
    <property type="match status" value="1"/>
</dbReference>
<feature type="region of interest" description="Disordered" evidence="8">
    <location>
        <begin position="34"/>
        <end position="117"/>
    </location>
</feature>
<dbReference type="InterPro" id="IPR045358">
    <property type="entry name" value="Ty3_capsid"/>
</dbReference>
<keyword evidence="6 11" id="KW-0695">RNA-directed DNA polymerase</keyword>
<feature type="region of interest" description="Disordered" evidence="8">
    <location>
        <begin position="231"/>
        <end position="268"/>
    </location>
</feature>
<organism evidence="11">
    <name type="scientific">Tanacetum cinerariifolium</name>
    <name type="common">Dalmatian daisy</name>
    <name type="synonym">Chrysanthemum cinerariifolium</name>
    <dbReference type="NCBI Taxonomy" id="118510"/>
    <lineage>
        <taxon>Eukaryota</taxon>
        <taxon>Viridiplantae</taxon>
        <taxon>Streptophyta</taxon>
        <taxon>Embryophyta</taxon>
        <taxon>Tracheophyta</taxon>
        <taxon>Spermatophyta</taxon>
        <taxon>Magnoliopsida</taxon>
        <taxon>eudicotyledons</taxon>
        <taxon>Gunneridae</taxon>
        <taxon>Pentapetalae</taxon>
        <taxon>asterids</taxon>
        <taxon>campanulids</taxon>
        <taxon>Asterales</taxon>
        <taxon>Asteraceae</taxon>
        <taxon>Asteroideae</taxon>
        <taxon>Anthemideae</taxon>
        <taxon>Anthemidinae</taxon>
        <taxon>Tanacetum</taxon>
    </lineage>
</organism>
<keyword evidence="5" id="KW-0378">Hydrolase</keyword>
<dbReference type="Pfam" id="PF24626">
    <property type="entry name" value="SH3_Tf2-1"/>
    <property type="match status" value="1"/>
</dbReference>
<evidence type="ECO:0000256" key="2">
    <source>
        <dbReference type="ARBA" id="ARBA00022695"/>
    </source>
</evidence>
<dbReference type="PANTHER" id="PTHR37984">
    <property type="entry name" value="PROTEIN CBG26694"/>
    <property type="match status" value="1"/>
</dbReference>
<accession>A0A6L2M6Y3</accession>
<dbReference type="PANTHER" id="PTHR37984:SF15">
    <property type="entry name" value="INTEGRASE CATALYTIC DOMAIN-CONTAINING PROTEIN"/>
    <property type="match status" value="1"/>
</dbReference>
<dbReference type="PROSITE" id="PS50158">
    <property type="entry name" value="ZF_CCHC"/>
    <property type="match status" value="1"/>
</dbReference>
<dbReference type="Gene3D" id="1.20.5.340">
    <property type="match status" value="1"/>
</dbReference>